<accession>X1A2X0</accession>
<dbReference type="GO" id="GO:0008483">
    <property type="term" value="F:transaminase activity"/>
    <property type="evidence" value="ECO:0007669"/>
    <property type="project" value="TreeGrafter"/>
</dbReference>
<dbReference type="GO" id="GO:0000271">
    <property type="term" value="P:polysaccharide biosynthetic process"/>
    <property type="evidence" value="ECO:0007669"/>
    <property type="project" value="TreeGrafter"/>
</dbReference>
<comment type="caution">
    <text evidence="1">The sequence shown here is derived from an EMBL/GenBank/DDBJ whole genome shotgun (WGS) entry which is preliminary data.</text>
</comment>
<dbReference type="Pfam" id="PF01041">
    <property type="entry name" value="DegT_DnrJ_EryC1"/>
    <property type="match status" value="1"/>
</dbReference>
<name>X1A2X0_9ZZZZ</name>
<dbReference type="InterPro" id="IPR000653">
    <property type="entry name" value="DegT/StrS_aminotransferase"/>
</dbReference>
<dbReference type="GO" id="GO:0030170">
    <property type="term" value="F:pyridoxal phosphate binding"/>
    <property type="evidence" value="ECO:0007669"/>
    <property type="project" value="TreeGrafter"/>
</dbReference>
<dbReference type="InterPro" id="IPR015424">
    <property type="entry name" value="PyrdxlP-dep_Trfase"/>
</dbReference>
<feature type="non-terminal residue" evidence="1">
    <location>
        <position position="154"/>
    </location>
</feature>
<sequence length="154" mass="16679">MIKLAKPCIPRTATKKVIEVLKSGNLVQGKYVKEFEAALQDYLNIKHAIVVSSGTAALHLSLMALDIKKGDEVVVPAFAFPATANAVELLGAKSVFVDITLDDFCMDASEIEESINSKTKVILPVHEFGQSAEMDKILAIAKKYNLEIVEDAAC</sequence>
<gene>
    <name evidence="1" type="ORF">S01H4_32929</name>
</gene>
<evidence type="ECO:0008006" key="2">
    <source>
        <dbReference type="Google" id="ProtNLM"/>
    </source>
</evidence>
<proteinExistence type="predicted"/>
<evidence type="ECO:0000313" key="1">
    <source>
        <dbReference type="EMBL" id="GAG76074.1"/>
    </source>
</evidence>
<dbReference type="EMBL" id="BART01017273">
    <property type="protein sequence ID" value="GAG76074.1"/>
    <property type="molecule type" value="Genomic_DNA"/>
</dbReference>
<dbReference type="PANTHER" id="PTHR30244:SF34">
    <property type="entry name" value="DTDP-4-AMINO-4,6-DIDEOXYGALACTOSE TRANSAMINASE"/>
    <property type="match status" value="1"/>
</dbReference>
<dbReference type="AlphaFoldDB" id="X1A2X0"/>
<dbReference type="InterPro" id="IPR015421">
    <property type="entry name" value="PyrdxlP-dep_Trfase_major"/>
</dbReference>
<dbReference type="Gene3D" id="3.40.640.10">
    <property type="entry name" value="Type I PLP-dependent aspartate aminotransferase-like (Major domain)"/>
    <property type="match status" value="1"/>
</dbReference>
<reference evidence="1" key="1">
    <citation type="journal article" date="2014" name="Front. Microbiol.">
        <title>High frequency of phylogenetically diverse reductive dehalogenase-homologous genes in deep subseafloor sedimentary metagenomes.</title>
        <authorList>
            <person name="Kawai M."/>
            <person name="Futagami T."/>
            <person name="Toyoda A."/>
            <person name="Takaki Y."/>
            <person name="Nishi S."/>
            <person name="Hori S."/>
            <person name="Arai W."/>
            <person name="Tsubouchi T."/>
            <person name="Morono Y."/>
            <person name="Uchiyama I."/>
            <person name="Ito T."/>
            <person name="Fujiyama A."/>
            <person name="Inagaki F."/>
            <person name="Takami H."/>
        </authorList>
    </citation>
    <scope>NUCLEOTIDE SEQUENCE</scope>
    <source>
        <strain evidence="1">Expedition CK06-06</strain>
    </source>
</reference>
<dbReference type="SUPFAM" id="SSF53383">
    <property type="entry name" value="PLP-dependent transferases"/>
    <property type="match status" value="1"/>
</dbReference>
<dbReference type="PANTHER" id="PTHR30244">
    <property type="entry name" value="TRANSAMINASE"/>
    <property type="match status" value="1"/>
</dbReference>
<protein>
    <recommendedName>
        <fullName evidence="2">Aminotransferase class I/classII domain-containing protein</fullName>
    </recommendedName>
</protein>
<organism evidence="1">
    <name type="scientific">marine sediment metagenome</name>
    <dbReference type="NCBI Taxonomy" id="412755"/>
    <lineage>
        <taxon>unclassified sequences</taxon>
        <taxon>metagenomes</taxon>
        <taxon>ecological metagenomes</taxon>
    </lineage>
</organism>